<feature type="compositionally biased region" description="Basic and acidic residues" evidence="1">
    <location>
        <begin position="13"/>
        <end position="24"/>
    </location>
</feature>
<dbReference type="AlphaFoldDB" id="A0A5B7GBC2"/>
<evidence type="ECO:0000313" key="2">
    <source>
        <dbReference type="EMBL" id="MPC54657.1"/>
    </source>
</evidence>
<feature type="region of interest" description="Disordered" evidence="1">
    <location>
        <begin position="1"/>
        <end position="26"/>
    </location>
</feature>
<reference evidence="2 3" key="1">
    <citation type="submission" date="2019-05" db="EMBL/GenBank/DDBJ databases">
        <title>Another draft genome of Portunus trituberculatus and its Hox gene families provides insights of decapod evolution.</title>
        <authorList>
            <person name="Jeong J.-H."/>
            <person name="Song I."/>
            <person name="Kim S."/>
            <person name="Choi T."/>
            <person name="Kim D."/>
            <person name="Ryu S."/>
            <person name="Kim W."/>
        </authorList>
    </citation>
    <scope>NUCLEOTIDE SEQUENCE [LARGE SCALE GENOMIC DNA]</scope>
    <source>
        <tissue evidence="2">Muscle</tissue>
    </source>
</reference>
<dbReference type="Proteomes" id="UP000324222">
    <property type="component" value="Unassembled WGS sequence"/>
</dbReference>
<comment type="caution">
    <text evidence="2">The sequence shown here is derived from an EMBL/GenBank/DDBJ whole genome shotgun (WGS) entry which is preliminary data.</text>
</comment>
<feature type="compositionally biased region" description="Gly residues" evidence="1">
    <location>
        <begin position="1"/>
        <end position="12"/>
    </location>
</feature>
<evidence type="ECO:0000256" key="1">
    <source>
        <dbReference type="SAM" id="MobiDB-lite"/>
    </source>
</evidence>
<keyword evidence="3" id="KW-1185">Reference proteome</keyword>
<dbReference type="EMBL" id="VSRR010012524">
    <property type="protein sequence ID" value="MPC54657.1"/>
    <property type="molecule type" value="Genomic_DNA"/>
</dbReference>
<proteinExistence type="predicted"/>
<name>A0A5B7GBC2_PORTR</name>
<gene>
    <name evidence="2" type="ORF">E2C01_048580</name>
</gene>
<protein>
    <submittedName>
        <fullName evidence="2">Uncharacterized protein</fullName>
    </submittedName>
</protein>
<organism evidence="2 3">
    <name type="scientific">Portunus trituberculatus</name>
    <name type="common">Swimming crab</name>
    <name type="synonym">Neptunus trituberculatus</name>
    <dbReference type="NCBI Taxonomy" id="210409"/>
    <lineage>
        <taxon>Eukaryota</taxon>
        <taxon>Metazoa</taxon>
        <taxon>Ecdysozoa</taxon>
        <taxon>Arthropoda</taxon>
        <taxon>Crustacea</taxon>
        <taxon>Multicrustacea</taxon>
        <taxon>Malacostraca</taxon>
        <taxon>Eumalacostraca</taxon>
        <taxon>Eucarida</taxon>
        <taxon>Decapoda</taxon>
        <taxon>Pleocyemata</taxon>
        <taxon>Brachyura</taxon>
        <taxon>Eubrachyura</taxon>
        <taxon>Portunoidea</taxon>
        <taxon>Portunidae</taxon>
        <taxon>Portuninae</taxon>
        <taxon>Portunus</taxon>
    </lineage>
</organism>
<accession>A0A5B7GBC2</accession>
<sequence length="75" mass="8103">MSGGASRGVAGGEGREVRGGERGGVKAAARSCRKAQFSLKDDILTSSALLHRLLQQRQVKRPHMHNTFYTPLALN</sequence>
<evidence type="ECO:0000313" key="3">
    <source>
        <dbReference type="Proteomes" id="UP000324222"/>
    </source>
</evidence>